<dbReference type="Proteomes" id="UP000242913">
    <property type="component" value="Unassembled WGS sequence"/>
</dbReference>
<dbReference type="EMBL" id="KZ270007">
    <property type="protein sequence ID" value="OZC08523.1"/>
    <property type="molecule type" value="Genomic_DNA"/>
</dbReference>
<keyword evidence="2" id="KW-1185">Reference proteome</keyword>
<dbReference type="AlphaFoldDB" id="A0A238BTA0"/>
<accession>A0A238BTA0</accession>
<protein>
    <submittedName>
        <fullName evidence="1">Uncharacterized protein</fullName>
    </submittedName>
</protein>
<evidence type="ECO:0000313" key="1">
    <source>
        <dbReference type="EMBL" id="OZC08523.1"/>
    </source>
</evidence>
<evidence type="ECO:0000313" key="2">
    <source>
        <dbReference type="Proteomes" id="UP000242913"/>
    </source>
</evidence>
<gene>
    <name evidence="1" type="ORF">X798_04457</name>
</gene>
<reference evidence="1 2" key="1">
    <citation type="submission" date="2015-12" db="EMBL/GenBank/DDBJ databases">
        <title>Draft genome of the nematode, Onchocerca flexuosa.</title>
        <authorList>
            <person name="Mitreva M."/>
        </authorList>
    </citation>
    <scope>NUCLEOTIDE SEQUENCE [LARGE SCALE GENOMIC DNA]</scope>
    <source>
        <strain evidence="1">Red Deer</strain>
    </source>
</reference>
<sequence>MDAFSIVYIKVPALDGEYGEELSDNGYPKMTVHSNESEFSTEEFEYPSDRVEDDILELLHSVTVEQ</sequence>
<name>A0A238BTA0_9BILA</name>
<proteinExistence type="predicted"/>
<organism evidence="1 2">
    <name type="scientific">Onchocerca flexuosa</name>
    <dbReference type="NCBI Taxonomy" id="387005"/>
    <lineage>
        <taxon>Eukaryota</taxon>
        <taxon>Metazoa</taxon>
        <taxon>Ecdysozoa</taxon>
        <taxon>Nematoda</taxon>
        <taxon>Chromadorea</taxon>
        <taxon>Rhabditida</taxon>
        <taxon>Spirurina</taxon>
        <taxon>Spiruromorpha</taxon>
        <taxon>Filarioidea</taxon>
        <taxon>Onchocercidae</taxon>
        <taxon>Onchocerca</taxon>
    </lineage>
</organism>